<dbReference type="EMBL" id="WPIN01000010">
    <property type="protein sequence ID" value="MVM33301.1"/>
    <property type="molecule type" value="Genomic_DNA"/>
</dbReference>
<dbReference type="Proteomes" id="UP000436006">
    <property type="component" value="Unassembled WGS sequence"/>
</dbReference>
<feature type="domain" description="SnoaL-like" evidence="1">
    <location>
        <begin position="11"/>
        <end position="91"/>
    </location>
</feature>
<dbReference type="InterPro" id="IPR037401">
    <property type="entry name" value="SnoaL-like"/>
</dbReference>
<evidence type="ECO:0000313" key="3">
    <source>
        <dbReference type="Proteomes" id="UP000436006"/>
    </source>
</evidence>
<dbReference type="SUPFAM" id="SSF54427">
    <property type="entry name" value="NTF2-like"/>
    <property type="match status" value="1"/>
</dbReference>
<dbReference type="Pfam" id="PF12680">
    <property type="entry name" value="SnoaL_2"/>
    <property type="match status" value="1"/>
</dbReference>
<sequence length="126" mass="14617">MNQEQAYQFADEWISAFNAHDLTAILDHYADELKFYSPFIPQLKFNESGCITSKRDLERYFQLSLATYLNLHFTLHNVFVGIDTLAIYYTSVNDRLACEVFQLNEQGKAAIIYCHYAMTKSIPEKA</sequence>
<gene>
    <name evidence="2" type="ORF">GO755_24895</name>
</gene>
<proteinExistence type="predicted"/>
<dbReference type="RefSeq" id="WP_157588015.1">
    <property type="nucleotide sequence ID" value="NZ_WPIN01000010.1"/>
</dbReference>
<name>A0A7K1SHM1_9BACT</name>
<organism evidence="2 3">
    <name type="scientific">Spirosoma arboris</name>
    <dbReference type="NCBI Taxonomy" id="2682092"/>
    <lineage>
        <taxon>Bacteria</taxon>
        <taxon>Pseudomonadati</taxon>
        <taxon>Bacteroidota</taxon>
        <taxon>Cytophagia</taxon>
        <taxon>Cytophagales</taxon>
        <taxon>Cytophagaceae</taxon>
        <taxon>Spirosoma</taxon>
    </lineage>
</organism>
<evidence type="ECO:0000313" key="2">
    <source>
        <dbReference type="EMBL" id="MVM33301.1"/>
    </source>
</evidence>
<dbReference type="InterPro" id="IPR032710">
    <property type="entry name" value="NTF2-like_dom_sf"/>
</dbReference>
<comment type="caution">
    <text evidence="2">The sequence shown here is derived from an EMBL/GenBank/DDBJ whole genome shotgun (WGS) entry which is preliminary data.</text>
</comment>
<reference evidence="2 3" key="1">
    <citation type="submission" date="2019-12" db="EMBL/GenBank/DDBJ databases">
        <title>Spirosoma sp. HMF4905 genome sequencing and assembly.</title>
        <authorList>
            <person name="Kang H."/>
            <person name="Cha I."/>
            <person name="Kim H."/>
            <person name="Joh K."/>
        </authorList>
    </citation>
    <scope>NUCLEOTIDE SEQUENCE [LARGE SCALE GENOMIC DNA]</scope>
    <source>
        <strain evidence="2 3">HMF4905</strain>
    </source>
</reference>
<protein>
    <submittedName>
        <fullName evidence="2">Nuclear transport factor 2 family protein</fullName>
    </submittedName>
</protein>
<accession>A0A7K1SHM1</accession>
<dbReference type="AlphaFoldDB" id="A0A7K1SHM1"/>
<keyword evidence="3" id="KW-1185">Reference proteome</keyword>
<evidence type="ECO:0000259" key="1">
    <source>
        <dbReference type="Pfam" id="PF12680"/>
    </source>
</evidence>
<dbReference type="Gene3D" id="3.10.450.50">
    <property type="match status" value="1"/>
</dbReference>